<keyword evidence="5" id="KW-1185">Reference proteome</keyword>
<gene>
    <name evidence="4" type="ORF">ACCQ41_03595</name>
</gene>
<accession>A0ABW9M7M6</accession>
<feature type="compositionally biased region" description="Low complexity" evidence="2">
    <location>
        <begin position="58"/>
        <end position="79"/>
    </location>
</feature>
<dbReference type="Proteomes" id="UP001637996">
    <property type="component" value="Unassembled WGS sequence"/>
</dbReference>
<dbReference type="InterPro" id="IPR009063">
    <property type="entry name" value="Ig/albumin-bd_sf"/>
</dbReference>
<organism evidence="4 5">
    <name type="scientific">Anaerococcus martiniensis</name>
    <dbReference type="NCBI Taxonomy" id="3115615"/>
    <lineage>
        <taxon>Bacteria</taxon>
        <taxon>Bacillati</taxon>
        <taxon>Bacillota</taxon>
        <taxon>Tissierellia</taxon>
        <taxon>Tissierellales</taxon>
        <taxon>Peptoniphilaceae</taxon>
        <taxon>Anaerococcus</taxon>
    </lineage>
</organism>
<dbReference type="Gene3D" id="1.20.120.1850">
    <property type="entry name" value="Ebh helix bundles repeating unit (S and A modules)"/>
    <property type="match status" value="1"/>
</dbReference>
<feature type="region of interest" description="Disordered" evidence="2">
    <location>
        <begin position="33"/>
        <end position="106"/>
    </location>
</feature>
<feature type="compositionally biased region" description="Acidic residues" evidence="2">
    <location>
        <begin position="80"/>
        <end position="100"/>
    </location>
</feature>
<dbReference type="RefSeq" id="WP_410031032.1">
    <property type="nucleotide sequence ID" value="NZ_JBGMEI010000004.1"/>
</dbReference>
<name>A0ABW9M7M6_9FIRM</name>
<dbReference type="SUPFAM" id="SSF46997">
    <property type="entry name" value="Bacterial immunoglobulin/albumin-binding domains"/>
    <property type="match status" value="1"/>
</dbReference>
<dbReference type="Pfam" id="PF07554">
    <property type="entry name" value="FIVAR"/>
    <property type="match status" value="1"/>
</dbReference>
<evidence type="ECO:0000313" key="4">
    <source>
        <dbReference type="EMBL" id="MFO3665322.1"/>
    </source>
</evidence>
<feature type="compositionally biased region" description="Acidic residues" evidence="2">
    <location>
        <begin position="35"/>
        <end position="45"/>
    </location>
</feature>
<reference evidence="4 5" key="1">
    <citation type="journal article" date="2025" name="Anaerobe">
        <title>Description of Anaerococcus kampingiae sp. nov., Anaerococcus groningensis sp. nov., Anaerococcus martiniensis sp. nov., and Anaerococcus cruorum sp. nov., isolated from human clinical specimens.</title>
        <authorList>
            <person name="Boiten K.E."/>
            <person name="Meijer J."/>
            <person name="van Wezel E.M."/>
            <person name="Veloo A.C.M."/>
        </authorList>
    </citation>
    <scope>NUCLEOTIDE SEQUENCE [LARGE SCALE GENOMIC DNA]</scope>
    <source>
        <strain evidence="4 5">ENR0831</strain>
    </source>
</reference>
<dbReference type="EMBL" id="JBGMEI010000004">
    <property type="protein sequence ID" value="MFO3665322.1"/>
    <property type="molecule type" value="Genomic_DNA"/>
</dbReference>
<feature type="signal peptide" evidence="3">
    <location>
        <begin position="1"/>
        <end position="23"/>
    </location>
</feature>
<proteinExistence type="predicted"/>
<protein>
    <submittedName>
        <fullName evidence="4">Uncharacterized protein</fullName>
    </submittedName>
</protein>
<keyword evidence="3" id="KW-0732">Signal</keyword>
<feature type="coiled-coil region" evidence="1">
    <location>
        <begin position="324"/>
        <end position="354"/>
    </location>
</feature>
<evidence type="ECO:0000256" key="1">
    <source>
        <dbReference type="SAM" id="Coils"/>
    </source>
</evidence>
<evidence type="ECO:0000313" key="5">
    <source>
        <dbReference type="Proteomes" id="UP001637996"/>
    </source>
</evidence>
<feature type="chain" id="PRO_5046875196" evidence="3">
    <location>
        <begin position="24"/>
        <end position="399"/>
    </location>
</feature>
<evidence type="ECO:0000256" key="2">
    <source>
        <dbReference type="SAM" id="MobiDB-lite"/>
    </source>
</evidence>
<evidence type="ECO:0000256" key="3">
    <source>
        <dbReference type="SAM" id="SignalP"/>
    </source>
</evidence>
<sequence length="399" mass="46360">MKTKNYLALVLSCGLILSGTSYAYASDVDTGIENPAEDSVDDSEETTGTQASDTTNITDGSDNTGATDTTDNTDTNDTLDTSDDTDTADTTDDSNSEDLGSELNQEEIKQKREELKQAIEAAKELKNDDLYKNESDEVINNYDEAILKAEEVYEKEDANLDDLQNAIDLLNYAKSQLGPKVQPYAAEEEPEKEITSQRVLSYSYPSSYFYDYWYDGLSYKYYPYSDYYYDYYPSYYYRYYPYSRYYYDYDYDYDYYYYPSSYYKYYTIDGLTYKYYPYSSYYYSRYYPYSYKYLYYPVTIDYASLTSPITESEDIIVGSSFTTIEAGTHKRSELKEKREQLQKSINKNKETVKAANLLTRTMPNFANTNKEKLAKLISDSKTAQYKAQAAVNELDEILK</sequence>
<comment type="caution">
    <text evidence="4">The sequence shown here is derived from an EMBL/GenBank/DDBJ whole genome shotgun (WGS) entry which is preliminary data.</text>
</comment>
<feature type="compositionally biased region" description="Polar residues" evidence="2">
    <location>
        <begin position="46"/>
        <end position="57"/>
    </location>
</feature>
<keyword evidence="1" id="KW-0175">Coiled coil</keyword>